<dbReference type="Gene3D" id="3.30.1140.32">
    <property type="entry name" value="Ribosomal protein S3, C-terminal domain"/>
    <property type="match status" value="1"/>
</dbReference>
<dbReference type="SUPFAM" id="SSF54814">
    <property type="entry name" value="Prokaryotic type KH domain (KH-domain type II)"/>
    <property type="match status" value="1"/>
</dbReference>
<keyword evidence="4 11" id="KW-0934">Plastid</keyword>
<dbReference type="InterPro" id="IPR018280">
    <property type="entry name" value="Ribosomal_uS3_CS"/>
</dbReference>
<protein>
    <recommendedName>
        <fullName evidence="8">Small ribosomal subunit protein uS3c</fullName>
    </recommendedName>
</protein>
<dbReference type="PANTHER" id="PTHR11760">
    <property type="entry name" value="30S/40S RIBOSOMAL PROTEIN S3"/>
    <property type="match status" value="1"/>
</dbReference>
<evidence type="ECO:0000256" key="4">
    <source>
        <dbReference type="ARBA" id="ARBA00022640"/>
    </source>
</evidence>
<dbReference type="GO" id="GO:0006412">
    <property type="term" value="P:translation"/>
    <property type="evidence" value="ECO:0007669"/>
    <property type="project" value="InterPro"/>
</dbReference>
<keyword evidence="7 9" id="KW-0687">Ribonucleoprotein</keyword>
<dbReference type="GO" id="GO:0022627">
    <property type="term" value="C:cytosolic small ribosomal subunit"/>
    <property type="evidence" value="ECO:0007669"/>
    <property type="project" value="TreeGrafter"/>
</dbReference>
<keyword evidence="6 9" id="KW-0689">Ribosomal protein</keyword>
<geneLocation type="plastid" evidence="11"/>
<evidence type="ECO:0000256" key="2">
    <source>
        <dbReference type="ARBA" id="ARBA00010761"/>
    </source>
</evidence>
<evidence type="ECO:0000259" key="10">
    <source>
        <dbReference type="Pfam" id="PF00189"/>
    </source>
</evidence>
<dbReference type="CDD" id="cd02412">
    <property type="entry name" value="KH-II_30S_S3"/>
    <property type="match status" value="1"/>
</dbReference>
<dbReference type="EMBL" id="MF770634">
    <property type="protein sequence ID" value="ATG27614.1"/>
    <property type="molecule type" value="Genomic_DNA"/>
</dbReference>
<dbReference type="Gene3D" id="3.30.300.20">
    <property type="match status" value="1"/>
</dbReference>
<dbReference type="FunFam" id="3.30.1140.32:FF:000003">
    <property type="entry name" value="30S ribosomal protein S3, chloroplastic"/>
    <property type="match status" value="1"/>
</dbReference>
<dbReference type="GO" id="GO:0009536">
    <property type="term" value="C:plastid"/>
    <property type="evidence" value="ECO:0007669"/>
    <property type="project" value="UniProtKB-SubCell"/>
</dbReference>
<evidence type="ECO:0000256" key="9">
    <source>
        <dbReference type="RuleBase" id="RU003624"/>
    </source>
</evidence>
<reference evidence="11" key="2">
    <citation type="submission" date="2017-08" db="EMBL/GenBank/DDBJ databases">
        <authorList>
            <person name="Knox E.B."/>
        </authorList>
    </citation>
    <scope>NUCLEOTIDE SEQUENCE</scope>
</reference>
<dbReference type="RefSeq" id="YP_009437239.1">
    <property type="nucleotide sequence ID" value="NC_036097.1"/>
</dbReference>
<dbReference type="InterPro" id="IPR005704">
    <property type="entry name" value="Ribosomal_uS3_bac-typ"/>
</dbReference>
<dbReference type="GO" id="GO:0003735">
    <property type="term" value="F:structural constituent of ribosome"/>
    <property type="evidence" value="ECO:0007669"/>
    <property type="project" value="InterPro"/>
</dbReference>
<evidence type="ECO:0000313" key="11">
    <source>
        <dbReference type="EMBL" id="ATG27614.1"/>
    </source>
</evidence>
<proteinExistence type="inferred from homology"/>
<evidence type="ECO:0000256" key="8">
    <source>
        <dbReference type="ARBA" id="ARBA00035154"/>
    </source>
</evidence>
<dbReference type="GO" id="GO:0003723">
    <property type="term" value="F:RNA binding"/>
    <property type="evidence" value="ECO:0007669"/>
    <property type="project" value="UniProtKB-KW"/>
</dbReference>
<dbReference type="GeneID" id="34730426"/>
<dbReference type="SUPFAM" id="SSF54821">
    <property type="entry name" value="Ribosomal protein S3 C-terminal domain"/>
    <property type="match status" value="1"/>
</dbReference>
<comment type="subcellular location">
    <subcellularLocation>
        <location evidence="1">Plastid</location>
    </subcellularLocation>
</comment>
<evidence type="ECO:0000256" key="1">
    <source>
        <dbReference type="ARBA" id="ARBA00004474"/>
    </source>
</evidence>
<dbReference type="PROSITE" id="PS00548">
    <property type="entry name" value="RIBOSOMAL_S3"/>
    <property type="match status" value="1"/>
</dbReference>
<dbReference type="AlphaFoldDB" id="A0A291F652"/>
<organism evidence="11">
    <name type="scientific">Lobelia cardinalis</name>
    <name type="common">Cardinal flower</name>
    <dbReference type="NCBI Taxonomy" id="76578"/>
    <lineage>
        <taxon>Eukaryota</taxon>
        <taxon>Viridiplantae</taxon>
        <taxon>Streptophyta</taxon>
        <taxon>Embryophyta</taxon>
        <taxon>Tracheophyta</taxon>
        <taxon>Spermatophyta</taxon>
        <taxon>Magnoliopsida</taxon>
        <taxon>eudicotyledons</taxon>
        <taxon>Gunneridae</taxon>
        <taxon>Pentapetalae</taxon>
        <taxon>asterids</taxon>
        <taxon>campanulids</taxon>
        <taxon>Asterales</taxon>
        <taxon>Campanulaceae</taxon>
        <taxon>Lobelia</taxon>
    </lineage>
</organism>
<sequence>MGQKINPLGFRLGTTQSHYSLWFAQPKEYSKNLQEDAKIRDYIKNYIQKKMKISSAFGILRIEIQKQIDVIKIKIYTASQKLFEKRKQPQEMKELQRNLQKEFYCVNRKFNLALIKIAEPYRNPTILAEFLADQLKKRVSFRKAMKKAIKLTEKANTKGIRIQIAGRIDGNEIARVEWIREGRLPLQTIQAKIDYCSYPVQTISGILGIKIWIFIDANKKL</sequence>
<evidence type="ECO:0000256" key="3">
    <source>
        <dbReference type="ARBA" id="ARBA00011458"/>
    </source>
</evidence>
<accession>A0A291F652</accession>
<evidence type="ECO:0000256" key="5">
    <source>
        <dbReference type="ARBA" id="ARBA00022884"/>
    </source>
</evidence>
<dbReference type="Pfam" id="PF00189">
    <property type="entry name" value="Ribosomal_S3_C"/>
    <property type="match status" value="1"/>
</dbReference>
<dbReference type="InterPro" id="IPR001351">
    <property type="entry name" value="Ribosomal_uS3_C"/>
</dbReference>
<reference evidence="11" key="1">
    <citation type="journal article" date="2014" name="Proc. Natl. Acad. Sci. U.S.A.">
        <title>The dynamic history of plastid genomes in the Campanulaceae sensu lato is unique among angiosperms.</title>
        <authorList>
            <person name="Knox E.B."/>
        </authorList>
    </citation>
    <scope>NUCLEOTIDE SEQUENCE</scope>
</reference>
<comment type="subunit">
    <text evidence="3">Part of the 30S ribosomal subunit.</text>
</comment>
<evidence type="ECO:0000256" key="6">
    <source>
        <dbReference type="ARBA" id="ARBA00022980"/>
    </source>
</evidence>
<comment type="similarity">
    <text evidence="2 9">Belongs to the universal ribosomal protein uS3 family.</text>
</comment>
<evidence type="ECO:0000256" key="7">
    <source>
        <dbReference type="ARBA" id="ARBA00023274"/>
    </source>
</evidence>
<feature type="domain" description="Small ribosomal subunit protein uS3 C-terminal" evidence="10">
    <location>
        <begin position="131"/>
        <end position="213"/>
    </location>
</feature>
<dbReference type="HAMAP" id="MF_01309_B">
    <property type="entry name" value="Ribosomal_uS3_B"/>
    <property type="match status" value="1"/>
</dbReference>
<dbReference type="InterPro" id="IPR036419">
    <property type="entry name" value="Ribosomal_S3_C_sf"/>
</dbReference>
<dbReference type="NCBIfam" id="TIGR01009">
    <property type="entry name" value="rpsC_bact"/>
    <property type="match status" value="1"/>
</dbReference>
<dbReference type="InterPro" id="IPR015946">
    <property type="entry name" value="KH_dom-like_a/b"/>
</dbReference>
<gene>
    <name evidence="11" type="primary">rps3</name>
    <name evidence="11" type="ORF">Lo_car1Pt0801</name>
</gene>
<dbReference type="InterPro" id="IPR057258">
    <property type="entry name" value="Ribosomal_uS3"/>
</dbReference>
<dbReference type="PANTHER" id="PTHR11760:SF19">
    <property type="entry name" value="SMALL RIBOSOMAL SUBUNIT PROTEIN US3C"/>
    <property type="match status" value="1"/>
</dbReference>
<name>A0A291F652_LOBCA</name>
<dbReference type="InterPro" id="IPR009019">
    <property type="entry name" value="KH_sf_prok-type"/>
</dbReference>
<keyword evidence="5" id="KW-0694">RNA-binding</keyword>